<feature type="transmembrane region" description="Helical" evidence="6">
    <location>
        <begin position="369"/>
        <end position="388"/>
    </location>
</feature>
<feature type="transmembrane region" description="Helical" evidence="6">
    <location>
        <begin position="159"/>
        <end position="178"/>
    </location>
</feature>
<keyword evidence="8" id="KW-1185">Reference proteome</keyword>
<dbReference type="PANTHER" id="PTHR23513">
    <property type="entry name" value="INTEGRAL MEMBRANE EFFLUX PROTEIN-RELATED"/>
    <property type="match status" value="1"/>
</dbReference>
<gene>
    <name evidence="7" type="ORF">ACIBG2_00550</name>
</gene>
<evidence type="ECO:0000256" key="6">
    <source>
        <dbReference type="SAM" id="Phobius"/>
    </source>
</evidence>
<keyword evidence="4 6" id="KW-1133">Transmembrane helix</keyword>
<feature type="transmembrane region" description="Helical" evidence="6">
    <location>
        <begin position="93"/>
        <end position="115"/>
    </location>
</feature>
<feature type="transmembrane region" description="Helical" evidence="6">
    <location>
        <begin position="68"/>
        <end position="87"/>
    </location>
</feature>
<feature type="transmembrane region" description="Helical" evidence="6">
    <location>
        <begin position="135"/>
        <end position="153"/>
    </location>
</feature>
<keyword evidence="2" id="KW-1003">Cell membrane</keyword>
<evidence type="ECO:0000256" key="2">
    <source>
        <dbReference type="ARBA" id="ARBA00022475"/>
    </source>
</evidence>
<evidence type="ECO:0000256" key="1">
    <source>
        <dbReference type="ARBA" id="ARBA00004651"/>
    </source>
</evidence>
<organism evidence="7 8">
    <name type="scientific">Nonomuraea typhae</name>
    <dbReference type="NCBI Taxonomy" id="2603600"/>
    <lineage>
        <taxon>Bacteria</taxon>
        <taxon>Bacillati</taxon>
        <taxon>Actinomycetota</taxon>
        <taxon>Actinomycetes</taxon>
        <taxon>Streptosporangiales</taxon>
        <taxon>Streptosporangiaceae</taxon>
        <taxon>Nonomuraea</taxon>
    </lineage>
</organism>
<evidence type="ECO:0000313" key="7">
    <source>
        <dbReference type="EMBL" id="MFI6495840.1"/>
    </source>
</evidence>
<evidence type="ECO:0000256" key="4">
    <source>
        <dbReference type="ARBA" id="ARBA00022989"/>
    </source>
</evidence>
<feature type="transmembrane region" description="Helical" evidence="6">
    <location>
        <begin position="277"/>
        <end position="299"/>
    </location>
</feature>
<dbReference type="EMBL" id="JBITGY010000001">
    <property type="protein sequence ID" value="MFI6495840.1"/>
    <property type="molecule type" value="Genomic_DNA"/>
</dbReference>
<protein>
    <submittedName>
        <fullName evidence="7">MFS transporter</fullName>
    </submittedName>
</protein>
<feature type="transmembrane region" description="Helical" evidence="6">
    <location>
        <begin position="305"/>
        <end position="327"/>
    </location>
</feature>
<dbReference type="RefSeq" id="WP_397077587.1">
    <property type="nucleotide sequence ID" value="NZ_JBITGY010000001.1"/>
</dbReference>
<dbReference type="InterPro" id="IPR036259">
    <property type="entry name" value="MFS_trans_sf"/>
</dbReference>
<dbReference type="Gene3D" id="1.20.1250.20">
    <property type="entry name" value="MFS general substrate transporter like domains"/>
    <property type="match status" value="1"/>
</dbReference>
<dbReference type="Pfam" id="PF07690">
    <property type="entry name" value="MFS_1"/>
    <property type="match status" value="1"/>
</dbReference>
<sequence>MLWRYMAGAAGARTGDDMSGPALLVLGLAVSGSPAVAGWLLAGLTVSASVGGPLLGVLLDRSRRPGRLLAWCLVGYAGGLLLILGLLGRAPDALVIALAVLAGLLGPALSGGWTAQIPLAVPAGLLPRATALDSISYNVAALLGPALAGLVATLGGGSWPVIVAAALIVASLPIALTLPARHGDGTTGAGGRSIAAELVAGMRAITGSVPLRRATATSMVSMAGIAMLVVCTPLLGERLAGGAGYGALLLAVTAATALAANAVLARLAPAVRTTGGWWPDGALVWATAVLGAGIALTALADGVALAVVGAAIAGVGEGPQLTALFAVRHRDAPARLRSQIFTTGASLKITSFAAGSAVAGPLAGHSVPLALLAGAGLQAVAVLVYWGLSPRRSRTPEISAPRAGGTAR</sequence>
<evidence type="ECO:0000256" key="3">
    <source>
        <dbReference type="ARBA" id="ARBA00022692"/>
    </source>
</evidence>
<evidence type="ECO:0000256" key="5">
    <source>
        <dbReference type="ARBA" id="ARBA00023136"/>
    </source>
</evidence>
<dbReference type="Proteomes" id="UP001612741">
    <property type="component" value="Unassembled WGS sequence"/>
</dbReference>
<feature type="transmembrane region" description="Helical" evidence="6">
    <location>
        <begin position="339"/>
        <end position="363"/>
    </location>
</feature>
<keyword evidence="5 6" id="KW-0472">Membrane</keyword>
<reference evidence="7 8" key="1">
    <citation type="submission" date="2024-10" db="EMBL/GenBank/DDBJ databases">
        <title>The Natural Products Discovery Center: Release of the First 8490 Sequenced Strains for Exploring Actinobacteria Biosynthetic Diversity.</title>
        <authorList>
            <person name="Kalkreuter E."/>
            <person name="Kautsar S.A."/>
            <person name="Yang D."/>
            <person name="Bader C.D."/>
            <person name="Teijaro C.N."/>
            <person name="Fluegel L."/>
            <person name="Davis C.M."/>
            <person name="Simpson J.R."/>
            <person name="Lauterbach L."/>
            <person name="Steele A.D."/>
            <person name="Gui C."/>
            <person name="Meng S."/>
            <person name="Li G."/>
            <person name="Viehrig K."/>
            <person name="Ye F."/>
            <person name="Su P."/>
            <person name="Kiefer A.F."/>
            <person name="Nichols A."/>
            <person name="Cepeda A.J."/>
            <person name="Yan W."/>
            <person name="Fan B."/>
            <person name="Jiang Y."/>
            <person name="Adhikari A."/>
            <person name="Zheng C.-J."/>
            <person name="Schuster L."/>
            <person name="Cowan T.M."/>
            <person name="Smanski M.J."/>
            <person name="Chevrette M.G."/>
            <person name="De Carvalho L.P.S."/>
            <person name="Shen B."/>
        </authorList>
    </citation>
    <scope>NUCLEOTIDE SEQUENCE [LARGE SCALE GENOMIC DNA]</scope>
    <source>
        <strain evidence="7 8">NPDC050545</strain>
    </source>
</reference>
<accession>A0ABW7YIV9</accession>
<feature type="transmembrane region" description="Helical" evidence="6">
    <location>
        <begin position="216"/>
        <end position="236"/>
    </location>
</feature>
<keyword evidence="3 6" id="KW-0812">Transmembrane</keyword>
<evidence type="ECO:0000313" key="8">
    <source>
        <dbReference type="Proteomes" id="UP001612741"/>
    </source>
</evidence>
<dbReference type="SUPFAM" id="SSF103473">
    <property type="entry name" value="MFS general substrate transporter"/>
    <property type="match status" value="1"/>
</dbReference>
<proteinExistence type="predicted"/>
<dbReference type="InterPro" id="IPR011701">
    <property type="entry name" value="MFS"/>
</dbReference>
<dbReference type="PANTHER" id="PTHR23513:SF11">
    <property type="entry name" value="STAPHYLOFERRIN A TRANSPORTER"/>
    <property type="match status" value="1"/>
</dbReference>
<feature type="transmembrane region" description="Helical" evidence="6">
    <location>
        <begin position="36"/>
        <end position="59"/>
    </location>
</feature>
<feature type="transmembrane region" description="Helical" evidence="6">
    <location>
        <begin position="242"/>
        <end position="265"/>
    </location>
</feature>
<comment type="subcellular location">
    <subcellularLocation>
        <location evidence="1">Cell membrane</location>
        <topology evidence="1">Multi-pass membrane protein</topology>
    </subcellularLocation>
</comment>
<name>A0ABW7YIV9_9ACTN</name>
<comment type="caution">
    <text evidence="7">The sequence shown here is derived from an EMBL/GenBank/DDBJ whole genome shotgun (WGS) entry which is preliminary data.</text>
</comment>